<organism evidence="2 3">
    <name type="scientific">Thermocrinis albus (strain DSM 14484 / JCM 11386 / HI 11/12)</name>
    <dbReference type="NCBI Taxonomy" id="638303"/>
    <lineage>
        <taxon>Bacteria</taxon>
        <taxon>Pseudomonadati</taxon>
        <taxon>Aquificota</taxon>
        <taxon>Aquificia</taxon>
        <taxon>Aquificales</taxon>
        <taxon>Aquificaceae</taxon>
        <taxon>Thermocrinis</taxon>
    </lineage>
</organism>
<protein>
    <recommendedName>
        <fullName evidence="4">Membrane-bound metal-dependent hydrolase</fullName>
    </recommendedName>
</protein>
<dbReference type="RefSeq" id="WP_012991302.1">
    <property type="nucleotide sequence ID" value="NC_013894.1"/>
</dbReference>
<sequence>MALGRVHEVVNLLALPAFLYFIPKEHYLTFVAGYLIGTFLLSPDLDLKVSKPTKRWGPFRYLWRPYQKKSRHRGLSHVPFFGTFLRLSYITAVLLFISWLLGFREPFRILSEASLWEGSFYFLIGILLSEIMHLIMDVLR</sequence>
<feature type="transmembrane region" description="Helical" evidence="1">
    <location>
        <begin position="120"/>
        <end position="139"/>
    </location>
</feature>
<gene>
    <name evidence="2" type="ordered locus">Thal_0260</name>
</gene>
<keyword evidence="1" id="KW-0812">Transmembrane</keyword>
<dbReference type="HOGENOM" id="CLU_111923_1_0_0"/>
<dbReference type="OrthoDB" id="69351at2"/>
<name>D3SP08_THEAH</name>
<evidence type="ECO:0008006" key="4">
    <source>
        <dbReference type="Google" id="ProtNLM"/>
    </source>
</evidence>
<keyword evidence="3" id="KW-1185">Reference proteome</keyword>
<dbReference type="Pfam" id="PF09988">
    <property type="entry name" value="DUF2227"/>
    <property type="match status" value="1"/>
</dbReference>
<evidence type="ECO:0000313" key="2">
    <source>
        <dbReference type="EMBL" id="ADC88895.1"/>
    </source>
</evidence>
<dbReference type="STRING" id="638303.Thal_0260"/>
<keyword evidence="1" id="KW-1133">Transmembrane helix</keyword>
<reference evidence="3" key="1">
    <citation type="journal article" date="2010" name="Stand. Genomic Sci.">
        <title>Complete genome sequence of Thermocrinis albus type strain (HI 11/12T).</title>
        <authorList>
            <person name="Wirth R."/>
            <person name="Sikorski J."/>
            <person name="Brambilla E."/>
            <person name="Misra M."/>
            <person name="Lapidus A."/>
            <person name="Copeland A."/>
            <person name="Nolan M."/>
            <person name="Lucas S."/>
            <person name="Chen F."/>
            <person name="Tice H."/>
            <person name="Cheng J.F."/>
            <person name="Han C."/>
            <person name="Detter J.C."/>
            <person name="Tapia R."/>
            <person name="Bruce D."/>
            <person name="Goodwin L."/>
            <person name="Pitluck S."/>
            <person name="Pati A."/>
            <person name="Anderson I."/>
            <person name="Ivanova N."/>
            <person name="Mavromatis K."/>
            <person name="Mikhailova N."/>
            <person name="Chen A."/>
            <person name="Palaniappan K."/>
            <person name="Bilek Y."/>
            <person name="Hader T."/>
            <person name="Land M."/>
            <person name="Hauser L."/>
            <person name="Chang Y.J."/>
            <person name="Jeffries C.D."/>
            <person name="Tindall B.J."/>
            <person name="Rohde M."/>
            <person name="Goker M."/>
            <person name="Bristow J."/>
            <person name="Eisen J.A."/>
            <person name="Markowitz V."/>
            <person name="Hugenholtz P."/>
            <person name="Kyrpides N.C."/>
            <person name="Klenk H.P."/>
        </authorList>
    </citation>
    <scope>NUCLEOTIDE SEQUENCE [LARGE SCALE GENOMIC DNA]</scope>
    <source>
        <strain evidence="3">DSM 14484 / JCM 11386 / HI 11/12</strain>
    </source>
</reference>
<proteinExistence type="predicted"/>
<dbReference type="AlphaFoldDB" id="D3SP08"/>
<feature type="transmembrane region" description="Helical" evidence="1">
    <location>
        <begin position="78"/>
        <end position="100"/>
    </location>
</feature>
<dbReference type="InterPro" id="IPR019250">
    <property type="entry name" value="DUF2227_metal-bd"/>
</dbReference>
<evidence type="ECO:0000313" key="3">
    <source>
        <dbReference type="Proteomes" id="UP000002043"/>
    </source>
</evidence>
<evidence type="ECO:0000256" key="1">
    <source>
        <dbReference type="SAM" id="Phobius"/>
    </source>
</evidence>
<dbReference type="PANTHER" id="PTHR39085">
    <property type="entry name" value="SLL0924 PROTEIN"/>
    <property type="match status" value="1"/>
</dbReference>
<dbReference type="KEGG" id="tal:Thal_0260"/>
<keyword evidence="1" id="KW-0472">Membrane</keyword>
<dbReference type="Proteomes" id="UP000002043">
    <property type="component" value="Chromosome"/>
</dbReference>
<dbReference type="PANTHER" id="PTHR39085:SF1">
    <property type="entry name" value="SLL0924 PROTEIN"/>
    <property type="match status" value="1"/>
</dbReference>
<dbReference type="eggNOG" id="COG2389">
    <property type="taxonomic scope" value="Bacteria"/>
</dbReference>
<dbReference type="EMBL" id="CP001931">
    <property type="protein sequence ID" value="ADC88895.1"/>
    <property type="molecule type" value="Genomic_DNA"/>
</dbReference>
<accession>D3SP08</accession>